<dbReference type="AlphaFoldDB" id="A0A399SC74"/>
<protein>
    <submittedName>
        <fullName evidence="3">Uncharacterized protein</fullName>
    </submittedName>
</protein>
<feature type="region of interest" description="Disordered" evidence="1">
    <location>
        <begin position="122"/>
        <end position="176"/>
    </location>
</feature>
<dbReference type="EMBL" id="QWGE01000002">
    <property type="protein sequence ID" value="RIJ41666.1"/>
    <property type="molecule type" value="Genomic_DNA"/>
</dbReference>
<gene>
    <name evidence="3" type="ORF">D1627_06460</name>
</gene>
<feature type="transmembrane region" description="Helical" evidence="2">
    <location>
        <begin position="56"/>
        <end position="77"/>
    </location>
</feature>
<evidence type="ECO:0000256" key="2">
    <source>
        <dbReference type="SAM" id="Phobius"/>
    </source>
</evidence>
<keyword evidence="2" id="KW-0472">Membrane</keyword>
<keyword evidence="4" id="KW-1185">Reference proteome</keyword>
<evidence type="ECO:0000256" key="1">
    <source>
        <dbReference type="SAM" id="MobiDB-lite"/>
    </source>
</evidence>
<evidence type="ECO:0000313" key="3">
    <source>
        <dbReference type="EMBL" id="RIJ41666.1"/>
    </source>
</evidence>
<feature type="compositionally biased region" description="Polar residues" evidence="1">
    <location>
        <begin position="138"/>
        <end position="176"/>
    </location>
</feature>
<keyword evidence="2" id="KW-0812">Transmembrane</keyword>
<dbReference type="Proteomes" id="UP000266005">
    <property type="component" value="Unassembled WGS sequence"/>
</dbReference>
<feature type="region of interest" description="Disordered" evidence="1">
    <location>
        <begin position="1"/>
        <end position="22"/>
    </location>
</feature>
<evidence type="ECO:0000313" key="4">
    <source>
        <dbReference type="Proteomes" id="UP000266005"/>
    </source>
</evidence>
<reference evidence="4" key="1">
    <citation type="submission" date="2018-08" db="EMBL/GenBank/DDBJ databases">
        <title>Mucilaginibacter sp. MYSH2.</title>
        <authorList>
            <person name="Seo T."/>
        </authorList>
    </citation>
    <scope>NUCLEOTIDE SEQUENCE [LARGE SCALE GENOMIC DNA]</scope>
    <source>
        <strain evidence="4">KIRAN</strain>
    </source>
</reference>
<dbReference type="RefSeq" id="WP_119431413.1">
    <property type="nucleotide sequence ID" value="NZ_QWGE01000002.1"/>
</dbReference>
<sequence length="306" mass="32906">MKPENIDNLFKERLGNSTPTPPADLWARLQERMEAEELTAAAPQPQAEKPVKQRFFWMYSSVAATLSLLLTVGVVFYNIDSGTPEIQETLTKHDSKQPQELPLSAPDYTSAATEEVLSKQVEPEAVDATQLSEEKKSSNQATAANQLASNITKATETQKASARKNTNAVQRQTLAKSTPVSDVAKVDAQPAIASSKKPVTEYTVPTAATVDVVPATLAAAKSDANMNAEPVEIIIKRSVAAQTAMAESNPQTDGNKKVALAKNIFKQVRNLASGEGVELADLGIRADRVALETKIGKQKISKVINL</sequence>
<accession>A0A399SC74</accession>
<name>A0A399SC74_9BACT</name>
<feature type="compositionally biased region" description="Basic and acidic residues" evidence="1">
    <location>
        <begin position="1"/>
        <end position="14"/>
    </location>
</feature>
<dbReference type="OrthoDB" id="849204at2"/>
<proteinExistence type="predicted"/>
<comment type="caution">
    <text evidence="3">The sequence shown here is derived from an EMBL/GenBank/DDBJ whole genome shotgun (WGS) entry which is preliminary data.</text>
</comment>
<keyword evidence="2" id="KW-1133">Transmembrane helix</keyword>
<organism evidence="3 4">
    <name type="scientific">Pontibacter oryzae</name>
    <dbReference type="NCBI Taxonomy" id="2304593"/>
    <lineage>
        <taxon>Bacteria</taxon>
        <taxon>Pseudomonadati</taxon>
        <taxon>Bacteroidota</taxon>
        <taxon>Cytophagia</taxon>
        <taxon>Cytophagales</taxon>
        <taxon>Hymenobacteraceae</taxon>
        <taxon>Pontibacter</taxon>
    </lineage>
</organism>